<dbReference type="GO" id="GO:0000978">
    <property type="term" value="F:RNA polymerase II cis-regulatory region sequence-specific DNA binding"/>
    <property type="evidence" value="ECO:0007669"/>
    <property type="project" value="TreeGrafter"/>
</dbReference>
<dbReference type="EMBL" id="KN837213">
    <property type="protein sequence ID" value="KIJ33407.1"/>
    <property type="molecule type" value="Genomic_DNA"/>
</dbReference>
<evidence type="ECO:0000313" key="9">
    <source>
        <dbReference type="Proteomes" id="UP000054279"/>
    </source>
</evidence>
<dbReference type="GO" id="GO:0008270">
    <property type="term" value="F:zinc ion binding"/>
    <property type="evidence" value="ECO:0007669"/>
    <property type="project" value="UniProtKB-KW"/>
</dbReference>
<dbReference type="SUPFAM" id="SSF57667">
    <property type="entry name" value="beta-beta-alpha zinc fingers"/>
    <property type="match status" value="1"/>
</dbReference>
<feature type="domain" description="C2H2-type" evidence="6">
    <location>
        <begin position="3"/>
        <end position="30"/>
    </location>
</feature>
<dbReference type="PANTHER" id="PTHR14003">
    <property type="entry name" value="TRANSCRIPTIONAL REPRESSOR PROTEIN YY"/>
    <property type="match status" value="1"/>
</dbReference>
<keyword evidence="4" id="KW-0862">Zinc</keyword>
<dbReference type="PROSITE" id="PS00028">
    <property type="entry name" value="ZINC_FINGER_C2H2_1"/>
    <property type="match status" value="1"/>
</dbReference>
<dbReference type="HOGENOM" id="CLU_002678_42_25_1"/>
<dbReference type="GO" id="GO:0005667">
    <property type="term" value="C:transcription regulator complex"/>
    <property type="evidence" value="ECO:0007669"/>
    <property type="project" value="TreeGrafter"/>
</dbReference>
<evidence type="ECO:0000313" key="7">
    <source>
        <dbReference type="EMBL" id="KIJ31723.1"/>
    </source>
</evidence>
<keyword evidence="3 5" id="KW-0863">Zinc-finger</keyword>
<dbReference type="Gene3D" id="3.30.160.60">
    <property type="entry name" value="Classic Zinc Finger"/>
    <property type="match status" value="2"/>
</dbReference>
<feature type="non-terminal residue" evidence="8">
    <location>
        <position position="53"/>
    </location>
</feature>
<keyword evidence="1" id="KW-0479">Metal-binding</keyword>
<dbReference type="Pfam" id="PF00096">
    <property type="entry name" value="zf-C2H2"/>
    <property type="match status" value="2"/>
</dbReference>
<dbReference type="PROSITE" id="PS50157">
    <property type="entry name" value="ZINC_FINGER_C2H2_2"/>
    <property type="match status" value="2"/>
</dbReference>
<dbReference type="EMBL" id="KN837238">
    <property type="protein sequence ID" value="KIJ31723.1"/>
    <property type="molecule type" value="Genomic_DNA"/>
</dbReference>
<evidence type="ECO:0000313" key="8">
    <source>
        <dbReference type="EMBL" id="KIJ33407.1"/>
    </source>
</evidence>
<evidence type="ECO:0000256" key="3">
    <source>
        <dbReference type="ARBA" id="ARBA00022771"/>
    </source>
</evidence>
<evidence type="ECO:0000256" key="1">
    <source>
        <dbReference type="ARBA" id="ARBA00022723"/>
    </source>
</evidence>
<dbReference type="FunFam" id="3.30.160.60:FF:000100">
    <property type="entry name" value="Zinc finger 45-like"/>
    <property type="match status" value="1"/>
</dbReference>
<dbReference type="SMART" id="SM00355">
    <property type="entry name" value="ZnF_C2H2"/>
    <property type="match status" value="2"/>
</dbReference>
<dbReference type="OrthoDB" id="6077919at2759"/>
<feature type="non-terminal residue" evidence="8">
    <location>
        <position position="1"/>
    </location>
</feature>
<keyword evidence="9" id="KW-1185">Reference proteome</keyword>
<accession>A0A0C9UW00</accession>
<dbReference type="GO" id="GO:0000785">
    <property type="term" value="C:chromatin"/>
    <property type="evidence" value="ECO:0007669"/>
    <property type="project" value="TreeGrafter"/>
</dbReference>
<proteinExistence type="predicted"/>
<evidence type="ECO:0000256" key="5">
    <source>
        <dbReference type="PROSITE-ProRule" id="PRU00042"/>
    </source>
</evidence>
<evidence type="ECO:0000256" key="4">
    <source>
        <dbReference type="ARBA" id="ARBA00022833"/>
    </source>
</evidence>
<dbReference type="AlphaFoldDB" id="A0A0C9UW00"/>
<sequence>RRYPCQLCGKRFGRPSSLRAHEAVHSDDKPHVCPFPGCGKGFSIQSNMRRHAR</sequence>
<feature type="domain" description="C2H2-type" evidence="6">
    <location>
        <begin position="31"/>
        <end position="53"/>
    </location>
</feature>
<organism evidence="8 9">
    <name type="scientific">Sphaerobolus stellatus (strain SS14)</name>
    <dbReference type="NCBI Taxonomy" id="990650"/>
    <lineage>
        <taxon>Eukaryota</taxon>
        <taxon>Fungi</taxon>
        <taxon>Dikarya</taxon>
        <taxon>Basidiomycota</taxon>
        <taxon>Agaricomycotina</taxon>
        <taxon>Agaricomycetes</taxon>
        <taxon>Phallomycetidae</taxon>
        <taxon>Geastrales</taxon>
        <taxon>Sphaerobolaceae</taxon>
        <taxon>Sphaerobolus</taxon>
    </lineage>
</organism>
<dbReference type="GO" id="GO:0000981">
    <property type="term" value="F:DNA-binding transcription factor activity, RNA polymerase II-specific"/>
    <property type="evidence" value="ECO:0007669"/>
    <property type="project" value="TreeGrafter"/>
</dbReference>
<dbReference type="InterPro" id="IPR013087">
    <property type="entry name" value="Znf_C2H2_type"/>
</dbReference>
<protein>
    <recommendedName>
        <fullName evidence="6">C2H2-type domain-containing protein</fullName>
    </recommendedName>
</protein>
<dbReference type="InterPro" id="IPR036236">
    <property type="entry name" value="Znf_C2H2_sf"/>
</dbReference>
<name>A0A0C9UW00_SPHS4</name>
<reference evidence="8 9" key="1">
    <citation type="submission" date="2014-06" db="EMBL/GenBank/DDBJ databases">
        <title>Evolutionary Origins and Diversification of the Mycorrhizal Mutualists.</title>
        <authorList>
            <consortium name="DOE Joint Genome Institute"/>
            <consortium name="Mycorrhizal Genomics Consortium"/>
            <person name="Kohler A."/>
            <person name="Kuo A."/>
            <person name="Nagy L.G."/>
            <person name="Floudas D."/>
            <person name="Copeland A."/>
            <person name="Barry K.W."/>
            <person name="Cichocki N."/>
            <person name="Veneault-Fourrey C."/>
            <person name="LaButti K."/>
            <person name="Lindquist E.A."/>
            <person name="Lipzen A."/>
            <person name="Lundell T."/>
            <person name="Morin E."/>
            <person name="Murat C."/>
            <person name="Riley R."/>
            <person name="Ohm R."/>
            <person name="Sun H."/>
            <person name="Tunlid A."/>
            <person name="Henrissat B."/>
            <person name="Grigoriev I.V."/>
            <person name="Hibbett D.S."/>
            <person name="Martin F."/>
        </authorList>
    </citation>
    <scope>NUCLEOTIDE SEQUENCE [LARGE SCALE GENOMIC DNA]</scope>
    <source>
        <strain evidence="8 9">SS14</strain>
    </source>
</reference>
<keyword evidence="2" id="KW-0677">Repeat</keyword>
<dbReference type="GO" id="GO:0031519">
    <property type="term" value="C:PcG protein complex"/>
    <property type="evidence" value="ECO:0007669"/>
    <property type="project" value="TreeGrafter"/>
</dbReference>
<dbReference type="Proteomes" id="UP000054279">
    <property type="component" value="Unassembled WGS sequence"/>
</dbReference>
<evidence type="ECO:0000256" key="2">
    <source>
        <dbReference type="ARBA" id="ARBA00022737"/>
    </source>
</evidence>
<gene>
    <name evidence="7" type="ORF">M422DRAFT_119507</name>
    <name evidence="8" type="ORF">M422DRAFT_89541</name>
</gene>
<evidence type="ECO:0000259" key="6">
    <source>
        <dbReference type="PROSITE" id="PS50157"/>
    </source>
</evidence>
<dbReference type="PANTHER" id="PTHR14003:SF19">
    <property type="entry name" value="YY2 TRANSCRIPTION FACTOR"/>
    <property type="match status" value="1"/>
</dbReference>